<feature type="region of interest" description="Disordered" evidence="1">
    <location>
        <begin position="22"/>
        <end position="109"/>
    </location>
</feature>
<protein>
    <recommendedName>
        <fullName evidence="3">GerMN domain-containing protein</fullName>
    </recommendedName>
</protein>
<feature type="chain" id="PRO_5039426887" description="GerMN domain-containing protein" evidence="2">
    <location>
        <begin position="20"/>
        <end position="235"/>
    </location>
</feature>
<organism evidence="4 5">
    <name type="scientific">Paenibacillus rhizosphaerae</name>
    <dbReference type="NCBI Taxonomy" id="297318"/>
    <lineage>
        <taxon>Bacteria</taxon>
        <taxon>Bacillati</taxon>
        <taxon>Bacillota</taxon>
        <taxon>Bacilli</taxon>
        <taxon>Bacillales</taxon>
        <taxon>Paenibacillaceae</taxon>
        <taxon>Paenibacillus</taxon>
    </lineage>
</organism>
<evidence type="ECO:0000313" key="5">
    <source>
        <dbReference type="Proteomes" id="UP000187172"/>
    </source>
</evidence>
<evidence type="ECO:0000313" key="4">
    <source>
        <dbReference type="EMBL" id="OMF53522.1"/>
    </source>
</evidence>
<accession>A0A1R1EP51</accession>
<proteinExistence type="predicted"/>
<reference evidence="4 5" key="1">
    <citation type="submission" date="2016-11" db="EMBL/GenBank/DDBJ databases">
        <title>Paenibacillus species isolates.</title>
        <authorList>
            <person name="Beno S.M."/>
        </authorList>
    </citation>
    <scope>NUCLEOTIDE SEQUENCE [LARGE SCALE GENOMIC DNA]</scope>
    <source>
        <strain evidence="4 5">FSL R5-0378</strain>
    </source>
</reference>
<name>A0A1R1EP51_9BACL</name>
<dbReference type="InterPro" id="IPR019606">
    <property type="entry name" value="GerMN"/>
</dbReference>
<dbReference type="PROSITE" id="PS51257">
    <property type="entry name" value="PROKAR_LIPOPROTEIN"/>
    <property type="match status" value="1"/>
</dbReference>
<feature type="compositionally biased region" description="Polar residues" evidence="1">
    <location>
        <begin position="29"/>
        <end position="41"/>
    </location>
</feature>
<feature type="signal peptide" evidence="2">
    <location>
        <begin position="1"/>
        <end position="19"/>
    </location>
</feature>
<feature type="domain" description="GerMN" evidence="3">
    <location>
        <begin position="139"/>
        <end position="223"/>
    </location>
</feature>
<evidence type="ECO:0000256" key="1">
    <source>
        <dbReference type="SAM" id="MobiDB-lite"/>
    </source>
</evidence>
<dbReference type="SMART" id="SM00909">
    <property type="entry name" value="Germane"/>
    <property type="match status" value="1"/>
</dbReference>
<sequence length="235" mass="24866">MNKKVWCAGVLALALVALAGCGQKPTAAPDQQQETASDQQVTGSGGDTAAGETGTEGTNGAVTSDSGQDQGSDQGQTSSGSQGQGQGQEATGQGQSTSTQTTNSNQKSLNIDVYYTDPEELDLHKAQKEISFSSEDEKYKKAFEALQASDKSDLVPLWGKVELKSLSMKDGQLTIDIHMPDEARLGAGGEQFALDALDNTLFQFDEVKSIELLVDGAKVESLMGHVDLEHPMTRH</sequence>
<comment type="caution">
    <text evidence="4">The sequence shown here is derived from an EMBL/GenBank/DDBJ whole genome shotgun (WGS) entry which is preliminary data.</text>
</comment>
<dbReference type="STRING" id="297318.BK138_16905"/>
<dbReference type="Proteomes" id="UP000187172">
    <property type="component" value="Unassembled WGS sequence"/>
</dbReference>
<evidence type="ECO:0000259" key="3">
    <source>
        <dbReference type="SMART" id="SM00909"/>
    </source>
</evidence>
<dbReference type="AlphaFoldDB" id="A0A1R1EP51"/>
<feature type="compositionally biased region" description="Low complexity" evidence="1">
    <location>
        <begin position="49"/>
        <end position="106"/>
    </location>
</feature>
<dbReference type="EMBL" id="MRTP01000004">
    <property type="protein sequence ID" value="OMF53522.1"/>
    <property type="molecule type" value="Genomic_DNA"/>
</dbReference>
<evidence type="ECO:0000256" key="2">
    <source>
        <dbReference type="SAM" id="SignalP"/>
    </source>
</evidence>
<gene>
    <name evidence="4" type="ORF">BK138_16905</name>
</gene>
<keyword evidence="2" id="KW-0732">Signal</keyword>
<keyword evidence="5" id="KW-1185">Reference proteome</keyword>
<dbReference type="Pfam" id="PF10646">
    <property type="entry name" value="Germane"/>
    <property type="match status" value="1"/>
</dbReference>
<dbReference type="RefSeq" id="WP_076170934.1">
    <property type="nucleotide sequence ID" value="NZ_MRTP01000004.1"/>
</dbReference>